<name>A0A5C4MZ56_9RHOB</name>
<evidence type="ECO:0000313" key="2">
    <source>
        <dbReference type="EMBL" id="TNC50425.1"/>
    </source>
</evidence>
<reference evidence="2 3" key="1">
    <citation type="submission" date="2019-06" db="EMBL/GenBank/DDBJ databases">
        <title>YIM 131921 draft genome.</title>
        <authorList>
            <person name="Jiang L."/>
        </authorList>
    </citation>
    <scope>NUCLEOTIDE SEQUENCE [LARGE SCALE GENOMIC DNA]</scope>
    <source>
        <strain evidence="2 3">YIM 131921</strain>
    </source>
</reference>
<dbReference type="Gene3D" id="3.30.420.40">
    <property type="match status" value="2"/>
</dbReference>
<dbReference type="PROSITE" id="PS01125">
    <property type="entry name" value="ROK"/>
    <property type="match status" value="1"/>
</dbReference>
<dbReference type="PANTHER" id="PTHR18964:SF149">
    <property type="entry name" value="BIFUNCTIONAL UDP-N-ACETYLGLUCOSAMINE 2-EPIMERASE_N-ACETYLMANNOSAMINE KINASE"/>
    <property type="match status" value="1"/>
</dbReference>
<gene>
    <name evidence="2" type="ORF">FHG66_07955</name>
</gene>
<dbReference type="RefSeq" id="WP_139076221.1">
    <property type="nucleotide sequence ID" value="NZ_VDFU01000007.1"/>
</dbReference>
<comment type="caution">
    <text evidence="2">The sequence shown here is derived from an EMBL/GenBank/DDBJ whole genome shotgun (WGS) entry which is preliminary data.</text>
</comment>
<sequence length="318" mass="32529">MPDPVAIGIDLGGTQVRVALVQGGRVLARASEPTDVAGGPEAVLRQFARLTEKVTARADPLDIIGVGVASPGPLDSGTGTIIDIPTLPGWSGFPLRDMLTKQMRLPVVLENDGIAAAFGEWRHGAGQGLRHLVYVTVSTGIGGGVIIDDRVLRGRRGMAGHVGHMPVVLDGPVCSCGGQGCFEALASGRALGRAARAGVASCPDSRLSAEPPDILSAQHVVAAARQGDALALRLLDDEARYLGLGFTGLIHLFSPEAVIMGGGVSQAFDLLSPGIHSGIQERAMAAFRNVRVLKAGLGENSGLIGAAALALDIEGATA</sequence>
<comment type="similarity">
    <text evidence="1">Belongs to the ROK (NagC/XylR) family.</text>
</comment>
<proteinExistence type="inferred from homology"/>
<dbReference type="InterPro" id="IPR000600">
    <property type="entry name" value="ROK"/>
</dbReference>
<dbReference type="Pfam" id="PF00480">
    <property type="entry name" value="ROK"/>
    <property type="match status" value="1"/>
</dbReference>
<dbReference type="AlphaFoldDB" id="A0A5C4MZ56"/>
<keyword evidence="3" id="KW-1185">Reference proteome</keyword>
<dbReference type="InterPro" id="IPR049874">
    <property type="entry name" value="ROK_cs"/>
</dbReference>
<evidence type="ECO:0000256" key="1">
    <source>
        <dbReference type="ARBA" id="ARBA00006479"/>
    </source>
</evidence>
<dbReference type="OrthoDB" id="9810372at2"/>
<dbReference type="Proteomes" id="UP000305887">
    <property type="component" value="Unassembled WGS sequence"/>
</dbReference>
<dbReference type="EMBL" id="VDFU01000007">
    <property type="protein sequence ID" value="TNC50425.1"/>
    <property type="molecule type" value="Genomic_DNA"/>
</dbReference>
<dbReference type="PANTHER" id="PTHR18964">
    <property type="entry name" value="ROK (REPRESSOR, ORF, KINASE) FAMILY"/>
    <property type="match status" value="1"/>
</dbReference>
<protein>
    <submittedName>
        <fullName evidence="2">ROK family protein</fullName>
    </submittedName>
</protein>
<organism evidence="2 3">
    <name type="scientific">Rubellimicrobium rubrum</name>
    <dbReference type="NCBI Taxonomy" id="2585369"/>
    <lineage>
        <taxon>Bacteria</taxon>
        <taxon>Pseudomonadati</taxon>
        <taxon>Pseudomonadota</taxon>
        <taxon>Alphaproteobacteria</taxon>
        <taxon>Rhodobacterales</taxon>
        <taxon>Roseobacteraceae</taxon>
        <taxon>Rubellimicrobium</taxon>
    </lineage>
</organism>
<accession>A0A5C4MZ56</accession>
<dbReference type="SUPFAM" id="SSF53067">
    <property type="entry name" value="Actin-like ATPase domain"/>
    <property type="match status" value="1"/>
</dbReference>
<dbReference type="InterPro" id="IPR043129">
    <property type="entry name" value="ATPase_NBD"/>
</dbReference>
<dbReference type="CDD" id="cd24076">
    <property type="entry name" value="ASKHA_ATPase_ROK_BsXylR-like"/>
    <property type="match status" value="1"/>
</dbReference>
<evidence type="ECO:0000313" key="3">
    <source>
        <dbReference type="Proteomes" id="UP000305887"/>
    </source>
</evidence>